<evidence type="ECO:0000313" key="2">
    <source>
        <dbReference type="Proteomes" id="UP000626697"/>
    </source>
</evidence>
<dbReference type="Proteomes" id="UP000626697">
    <property type="component" value="Unassembled WGS sequence"/>
</dbReference>
<name>A0ABR6CRM9_9BACI</name>
<proteinExistence type="predicted"/>
<evidence type="ECO:0000313" key="1">
    <source>
        <dbReference type="EMBL" id="MBA9027609.1"/>
    </source>
</evidence>
<dbReference type="RefSeq" id="WP_246399356.1">
    <property type="nucleotide sequence ID" value="NZ_JACJHX010000008.1"/>
</dbReference>
<accession>A0ABR6CRM9</accession>
<protein>
    <submittedName>
        <fullName evidence="1">Uncharacterized protein</fullName>
    </submittedName>
</protein>
<comment type="caution">
    <text evidence="1">The sequence shown here is derived from an EMBL/GenBank/DDBJ whole genome shotgun (WGS) entry which is preliminary data.</text>
</comment>
<dbReference type="EMBL" id="JACJHX010000008">
    <property type="protein sequence ID" value="MBA9027609.1"/>
    <property type="molecule type" value="Genomic_DNA"/>
</dbReference>
<keyword evidence="2" id="KW-1185">Reference proteome</keyword>
<organism evidence="1 2">
    <name type="scientific">Peribacillus huizhouensis</name>
    <dbReference type="NCBI Taxonomy" id="1501239"/>
    <lineage>
        <taxon>Bacteria</taxon>
        <taxon>Bacillati</taxon>
        <taxon>Bacillota</taxon>
        <taxon>Bacilli</taxon>
        <taxon>Bacillales</taxon>
        <taxon>Bacillaceae</taxon>
        <taxon>Peribacillus</taxon>
    </lineage>
</organism>
<gene>
    <name evidence="1" type="ORF">HNP81_002899</name>
</gene>
<reference evidence="1 2" key="1">
    <citation type="submission" date="2020-08" db="EMBL/GenBank/DDBJ databases">
        <title>Genomic Encyclopedia of Type Strains, Phase IV (KMG-IV): sequencing the most valuable type-strain genomes for metagenomic binning, comparative biology and taxonomic classification.</title>
        <authorList>
            <person name="Goeker M."/>
        </authorList>
    </citation>
    <scope>NUCLEOTIDE SEQUENCE [LARGE SCALE GENOMIC DNA]</scope>
    <source>
        <strain evidence="1 2">DSM 105481</strain>
    </source>
</reference>
<sequence>MSEALEKTLELIVTNDNPDKIIDRLKNLQEKDLDQLNTLVGIANLKKVLSVWDGNKLNNTSEKF</sequence>